<dbReference type="EMBL" id="FOXP01000008">
    <property type="protein sequence ID" value="SFP82489.1"/>
    <property type="molecule type" value="Genomic_DNA"/>
</dbReference>
<dbReference type="Gene3D" id="1.10.390.10">
    <property type="entry name" value="Neutral Protease Domain 2"/>
    <property type="match status" value="1"/>
</dbReference>
<protein>
    <submittedName>
        <fullName evidence="3">ABC-type transport system involved in multi-copper enzyme maturation, permease component</fullName>
    </submittedName>
</protein>
<evidence type="ECO:0000259" key="2">
    <source>
        <dbReference type="Pfam" id="PF01433"/>
    </source>
</evidence>
<feature type="transmembrane region" description="Helical" evidence="1">
    <location>
        <begin position="56"/>
        <end position="79"/>
    </location>
</feature>
<dbReference type="GO" id="GO:0008270">
    <property type="term" value="F:zinc ion binding"/>
    <property type="evidence" value="ECO:0007669"/>
    <property type="project" value="InterPro"/>
</dbReference>
<feature type="transmembrane region" description="Helical" evidence="1">
    <location>
        <begin position="175"/>
        <end position="194"/>
    </location>
</feature>
<feature type="transmembrane region" description="Helical" evidence="1">
    <location>
        <begin position="240"/>
        <end position="263"/>
    </location>
</feature>
<dbReference type="PANTHER" id="PTHR43471:SF12">
    <property type="entry name" value="HYPOTHETICAL MEMBRANE PROTEIN, CONSERVED"/>
    <property type="match status" value="1"/>
</dbReference>
<evidence type="ECO:0000313" key="3">
    <source>
        <dbReference type="EMBL" id="SFP82489.1"/>
    </source>
</evidence>
<evidence type="ECO:0000313" key="4">
    <source>
        <dbReference type="Proteomes" id="UP000199586"/>
    </source>
</evidence>
<dbReference type="Pfam" id="PF01433">
    <property type="entry name" value="Peptidase_M1"/>
    <property type="match status" value="1"/>
</dbReference>
<evidence type="ECO:0000256" key="1">
    <source>
        <dbReference type="SAM" id="Phobius"/>
    </source>
</evidence>
<keyword evidence="1" id="KW-0472">Membrane</keyword>
<sequence>MVGAIARFELRYQLRNPVFWVVAILFFLLTFGSMTIDQIQIGSGGNVHKNAATALARTHTIMSIFFMFVTTAFVANVVVRDDESGFGAMVRSTRVTKAAYLLARFAGAFAAAAIAFLAVPLAIWLGSLMPWVDPETLGPNRLGDYLYAYFLLALPNLFLTAGVFFAVATTTRSMTYSYLGVIVFLVLYFALVGITGTRPEWRETVAYLEPFGNAAFGWVTRYWTAAEANAAMPAFAGVLAANRLLCLALGSLALALAYARFSFAERGASPRRLRREQRRAARLAATEPRVAATLPPTDPVGVRRVQLLARTRFEMALIFRSPGFLIMLAIGLFSAGSRLLFAGERYGTPTYPLTFSIIDQLAGAFALMPIIIAIYYAGELVWRDRERGMNEIVDATPLPNWGYLVPKTLAVAGVLVAMLLVSVLLAMAVQLFRGVTDLAPGEYLAWYVAPFAVDFILLAVLAVFIQALSPNKYVGWAVMVAYLVATSVFTTIGWEHPLYLYGATGSMPLSDMNGDAVGGARGWWLRLYWSGWALALAVAAHLLWRRGTDVKLAHRLRLAPARLRGLPGVLLAGALAVILASGAFIYRQMNVLNTYRSGSEQEARIAAYERKYLPYASLRQPTLTDIRLDVALHPAERRMAVAGRYVFVNDTGAPLRDLHLRLQDDRTRLVAMVVLGAQPVMVDRDFQYRIYRFDRPLAPGAVGTVAFRTARIDRGFTANDDDTRLVGNGSFLNNREFAPVIGMDKSGLLQDRAKRRKQGLPAELRPAKLEDRAAQWRNYVHADWVRSDITLSTDADQVPIAPGRKVADVTAGGRRTAHFVSEAPILAFFSIQSARYREAMRLADGVRLSVHYDPRHAFNVRRMLTAMQATLSYYRGNFGPYQFDYARIVEFPGYSTFAQAFAGTIPYSEKIGFIADARRADDIDYVTYVTAHELGHQYWAHQIISADMQGGTLLVESMAQYSTLMVMKHLYGPDKIRRFLKYELDDYLRGRRSEAVEEQPLMRVENQAYIHYNKGALALYLLQDRLGEDRVNRMLAALLDRYRFRGRPYPRSTDLVAGFASLARTPEERQLVADLFERIVLWDLKAKEATTRRLSDGRWETLLTIDADKFVADGQGNERRVPLAGSFDVGAFTARPGFGGFSRADVLGFERRPIRSGSQQVRIVTARAPAFVGVDPYNKYIDRSGDDNVVEVTR</sequence>
<feature type="domain" description="Peptidase M1 membrane alanine aminopeptidase" evidence="2">
    <location>
        <begin position="866"/>
        <end position="1044"/>
    </location>
</feature>
<feature type="transmembrane region" description="Helical" evidence="1">
    <location>
        <begin position="317"/>
        <end position="341"/>
    </location>
</feature>
<reference evidence="3 4" key="1">
    <citation type="submission" date="2016-10" db="EMBL/GenBank/DDBJ databases">
        <authorList>
            <person name="de Groot N.N."/>
        </authorList>
    </citation>
    <scope>NUCLEOTIDE SEQUENCE [LARGE SCALE GENOMIC DNA]</scope>
    <source>
        <strain evidence="3 4">CGMCC 1.9113</strain>
    </source>
</reference>
<organism evidence="3 4">
    <name type="scientific">Sphingomonas rubra</name>
    <dbReference type="NCBI Taxonomy" id="634430"/>
    <lineage>
        <taxon>Bacteria</taxon>
        <taxon>Pseudomonadati</taxon>
        <taxon>Pseudomonadota</taxon>
        <taxon>Alphaproteobacteria</taxon>
        <taxon>Sphingomonadales</taxon>
        <taxon>Sphingomonadaceae</taxon>
        <taxon>Sphingomonas</taxon>
    </lineage>
</organism>
<dbReference type="OrthoDB" id="100605at2"/>
<dbReference type="InterPro" id="IPR014782">
    <property type="entry name" value="Peptidase_M1_dom"/>
</dbReference>
<proteinExistence type="predicted"/>
<accession>A0A1I5THF7</accession>
<feature type="transmembrane region" description="Helical" evidence="1">
    <location>
        <begin position="444"/>
        <end position="466"/>
    </location>
</feature>
<dbReference type="AlphaFoldDB" id="A0A1I5THF7"/>
<feature type="transmembrane region" description="Helical" evidence="1">
    <location>
        <begin position="565"/>
        <end position="586"/>
    </location>
</feature>
<keyword evidence="4" id="KW-1185">Reference proteome</keyword>
<feature type="transmembrane region" description="Helical" evidence="1">
    <location>
        <begin position="146"/>
        <end position="168"/>
    </location>
</feature>
<dbReference type="RefSeq" id="WP_093333685.1">
    <property type="nucleotide sequence ID" value="NZ_FOXP01000008.1"/>
</dbReference>
<dbReference type="InterPro" id="IPR027268">
    <property type="entry name" value="Peptidase_M4/M1_CTD_sf"/>
</dbReference>
<dbReference type="GO" id="GO:0008237">
    <property type="term" value="F:metallopeptidase activity"/>
    <property type="evidence" value="ECO:0007669"/>
    <property type="project" value="InterPro"/>
</dbReference>
<feature type="transmembrane region" description="Helical" evidence="1">
    <location>
        <begin position="409"/>
        <end position="432"/>
    </location>
</feature>
<gene>
    <name evidence="3" type="ORF">SAMN04488241_10837</name>
</gene>
<keyword evidence="1" id="KW-0812">Transmembrane</keyword>
<feature type="transmembrane region" description="Helical" evidence="1">
    <location>
        <begin position="17"/>
        <end position="36"/>
    </location>
</feature>
<name>A0A1I5THF7_9SPHN</name>
<keyword evidence="1" id="KW-1133">Transmembrane helix</keyword>
<feature type="transmembrane region" description="Helical" evidence="1">
    <location>
        <begin position="473"/>
        <end position="494"/>
    </location>
</feature>
<feature type="transmembrane region" description="Helical" evidence="1">
    <location>
        <begin position="527"/>
        <end position="544"/>
    </location>
</feature>
<feature type="transmembrane region" description="Helical" evidence="1">
    <location>
        <begin position="361"/>
        <end position="382"/>
    </location>
</feature>
<dbReference type="Proteomes" id="UP000199586">
    <property type="component" value="Unassembled WGS sequence"/>
</dbReference>
<dbReference type="SUPFAM" id="SSF55486">
    <property type="entry name" value="Metalloproteases ('zincins'), catalytic domain"/>
    <property type="match status" value="1"/>
</dbReference>
<dbReference type="STRING" id="634430.SAMN04488241_10837"/>
<dbReference type="PANTHER" id="PTHR43471">
    <property type="entry name" value="ABC TRANSPORTER PERMEASE"/>
    <property type="match status" value="1"/>
</dbReference>
<feature type="transmembrane region" description="Helical" evidence="1">
    <location>
        <begin position="100"/>
        <end position="126"/>
    </location>
</feature>